<reference evidence="1 2" key="1">
    <citation type="journal article" date="2023" name="Microbiol. Spectr.">
        <title>Symbiosis of Carpenter Bees with Uncharacterized Lactic Acid Bacteria Showing NAD Auxotrophy.</title>
        <authorList>
            <person name="Kawasaki S."/>
            <person name="Ozawa K."/>
            <person name="Mori T."/>
            <person name="Yamamoto A."/>
            <person name="Ito M."/>
            <person name="Ohkuma M."/>
            <person name="Sakamoto M."/>
            <person name="Matsutani M."/>
        </authorList>
    </citation>
    <scope>NUCLEOTIDE SEQUENCE [LARGE SCALE GENOMIC DNA]</scope>
    <source>
        <strain evidence="1 2">Kim37-2</strain>
    </source>
</reference>
<evidence type="ECO:0008006" key="3">
    <source>
        <dbReference type="Google" id="ProtNLM"/>
    </source>
</evidence>
<dbReference type="EMBL" id="AP026798">
    <property type="protein sequence ID" value="BDR53855.1"/>
    <property type="molecule type" value="Genomic_DNA"/>
</dbReference>
<keyword evidence="2" id="KW-1185">Reference proteome</keyword>
<accession>A0ABM8BAA6</accession>
<proteinExistence type="predicted"/>
<name>A0ABM8BAA6_9BIFI</name>
<gene>
    <name evidence="1" type="ORF">KIM372_17620</name>
</gene>
<evidence type="ECO:0000313" key="1">
    <source>
        <dbReference type="EMBL" id="BDR53855.1"/>
    </source>
</evidence>
<evidence type="ECO:0000313" key="2">
    <source>
        <dbReference type="Proteomes" id="UP001321766"/>
    </source>
</evidence>
<protein>
    <recommendedName>
        <fullName evidence="3">HEPN domain-containing protein</fullName>
    </recommendedName>
</protein>
<dbReference type="Proteomes" id="UP001321766">
    <property type="component" value="Chromosome"/>
</dbReference>
<sequence>MAYSRELCEEAVAYAHEGHSAQDAMEQFHSFQSCYGTLVAGIYIVRS</sequence>
<organism evidence="1 2">
    <name type="scientific">Bombiscardovia nodaiensis</name>
    <dbReference type="NCBI Taxonomy" id="2932181"/>
    <lineage>
        <taxon>Bacteria</taxon>
        <taxon>Bacillati</taxon>
        <taxon>Actinomycetota</taxon>
        <taxon>Actinomycetes</taxon>
        <taxon>Bifidobacteriales</taxon>
        <taxon>Bifidobacteriaceae</taxon>
        <taxon>Bombiscardovia</taxon>
    </lineage>
</organism>